<name>A0A6F8T123_9GAMM</name>
<dbReference type="KEGG" id="lant:TUM19329_07450"/>
<dbReference type="Proteomes" id="UP000502894">
    <property type="component" value="Chromosome"/>
</dbReference>
<evidence type="ECO:0000313" key="3">
    <source>
        <dbReference type="EMBL" id="BCA94384.1"/>
    </source>
</evidence>
<keyword evidence="1" id="KW-1133">Transmembrane helix</keyword>
<evidence type="ECO:0000313" key="4">
    <source>
        <dbReference type="Proteomes" id="UP000502894"/>
    </source>
</evidence>
<feature type="transmembrane region" description="Helical" evidence="1">
    <location>
        <begin position="12"/>
        <end position="32"/>
    </location>
</feature>
<evidence type="ECO:0000256" key="1">
    <source>
        <dbReference type="SAM" id="Phobius"/>
    </source>
</evidence>
<dbReference type="RefSeq" id="WP_173236297.1">
    <property type="nucleotide sequence ID" value="NZ_AP022839.1"/>
</dbReference>
<keyword evidence="1" id="KW-0812">Transmembrane</keyword>
<dbReference type="Pfam" id="PF20385">
    <property type="entry name" value="DUF6680"/>
    <property type="match status" value="1"/>
</dbReference>
<keyword evidence="4" id="KW-1185">Reference proteome</keyword>
<sequence>MIGFFDAHVGLITAIVGLITIFAILFSPVIALKIQKKIEKFNEQNQRKLYIFKTLLATRADTVSLEHVQALNLIDIEFYNEKEIRGTWNIYRDHLNSYPQNQDKNAQERWEENRINYFTDLLYSMSKYFSYDFDKVILKKGAYSPMAHGILNMELALIRKRLVELLSDERALTIKITEPTSRGTKEI</sequence>
<reference evidence="3" key="1">
    <citation type="journal article" date="2020" name="Microbiol. Resour. Announc.">
        <title>Complete Genome Sequence of Novel Psychrotolerant Legionella Strain TUM19329, Isolated from Antarctic Lake Sediment.</title>
        <authorList>
            <person name="Shimada S."/>
            <person name="Nakai R."/>
            <person name="Aoki K."/>
            <person name="Shimoeda N."/>
            <person name="Ohno G."/>
            <person name="Miyazaki Y."/>
            <person name="Kudoh S."/>
            <person name="Imura S."/>
            <person name="Watanabe K."/>
            <person name="Ishii Y."/>
            <person name="Tateda K."/>
        </authorList>
    </citation>
    <scope>NUCLEOTIDE SEQUENCE [LARGE SCALE GENOMIC DNA]</scope>
    <source>
        <strain evidence="3">TUM19329</strain>
    </source>
</reference>
<organism evidence="3 4">
    <name type="scientific">Legionella antarctica</name>
    <dbReference type="NCBI Taxonomy" id="2708020"/>
    <lineage>
        <taxon>Bacteria</taxon>
        <taxon>Pseudomonadati</taxon>
        <taxon>Pseudomonadota</taxon>
        <taxon>Gammaproteobacteria</taxon>
        <taxon>Legionellales</taxon>
        <taxon>Legionellaceae</taxon>
        <taxon>Legionella</taxon>
    </lineage>
</organism>
<protein>
    <recommendedName>
        <fullName evidence="2">DUF6680 domain-containing protein</fullName>
    </recommendedName>
</protein>
<proteinExistence type="predicted"/>
<dbReference type="InterPro" id="IPR046502">
    <property type="entry name" value="DUF6680"/>
</dbReference>
<keyword evidence="1" id="KW-0472">Membrane</keyword>
<feature type="domain" description="DUF6680" evidence="2">
    <location>
        <begin position="17"/>
        <end position="180"/>
    </location>
</feature>
<accession>A0A6F8T123</accession>
<gene>
    <name evidence="3" type="ORF">TUM19329_07450</name>
</gene>
<evidence type="ECO:0000259" key="2">
    <source>
        <dbReference type="Pfam" id="PF20385"/>
    </source>
</evidence>
<dbReference type="EMBL" id="AP022839">
    <property type="protein sequence ID" value="BCA94384.1"/>
    <property type="molecule type" value="Genomic_DNA"/>
</dbReference>
<dbReference type="AlphaFoldDB" id="A0A6F8T123"/>